<reference evidence="2" key="1">
    <citation type="submission" date="2011-08" db="EMBL/GenBank/DDBJ databases">
        <authorList>
            <person name="Rombauts S."/>
        </authorList>
    </citation>
    <scope>NUCLEOTIDE SEQUENCE</scope>
    <source>
        <strain evidence="2">London</strain>
    </source>
</reference>
<dbReference type="Proteomes" id="UP000015104">
    <property type="component" value="Unassembled WGS sequence"/>
</dbReference>
<accession>T1L4A6</accession>
<dbReference type="EnsemblMetazoa" id="tetur38g00120.1">
    <property type="protein sequence ID" value="tetur38g00120.1"/>
    <property type="gene ID" value="tetur38g00120"/>
</dbReference>
<keyword evidence="2" id="KW-1185">Reference proteome</keyword>
<sequence>MTFSFGKLEKVDPSYDAVTHSFADVED</sequence>
<dbReference type="HOGENOM" id="CLU_3415461_0_0_1"/>
<evidence type="ECO:0000313" key="1">
    <source>
        <dbReference type="EnsemblMetazoa" id="tetur38g00120.1"/>
    </source>
</evidence>
<dbReference type="AlphaFoldDB" id="T1L4A6"/>
<reference evidence="1" key="2">
    <citation type="submission" date="2015-06" db="UniProtKB">
        <authorList>
            <consortium name="EnsemblMetazoa"/>
        </authorList>
    </citation>
    <scope>IDENTIFICATION</scope>
</reference>
<evidence type="ECO:0000313" key="2">
    <source>
        <dbReference type="Proteomes" id="UP000015104"/>
    </source>
</evidence>
<protein>
    <submittedName>
        <fullName evidence="1">Uncharacterized protein</fullName>
    </submittedName>
</protein>
<organism evidence="1 2">
    <name type="scientific">Tetranychus urticae</name>
    <name type="common">Two-spotted spider mite</name>
    <dbReference type="NCBI Taxonomy" id="32264"/>
    <lineage>
        <taxon>Eukaryota</taxon>
        <taxon>Metazoa</taxon>
        <taxon>Ecdysozoa</taxon>
        <taxon>Arthropoda</taxon>
        <taxon>Chelicerata</taxon>
        <taxon>Arachnida</taxon>
        <taxon>Acari</taxon>
        <taxon>Acariformes</taxon>
        <taxon>Trombidiformes</taxon>
        <taxon>Prostigmata</taxon>
        <taxon>Eleutherengona</taxon>
        <taxon>Raphignathae</taxon>
        <taxon>Tetranychoidea</taxon>
        <taxon>Tetranychidae</taxon>
        <taxon>Tetranychus</taxon>
    </lineage>
</organism>
<dbReference type="EMBL" id="CAEY01001080">
    <property type="status" value="NOT_ANNOTATED_CDS"/>
    <property type="molecule type" value="Genomic_DNA"/>
</dbReference>
<name>T1L4A6_TETUR</name>
<proteinExistence type="predicted"/>